<feature type="region of interest" description="Disordered" evidence="3">
    <location>
        <begin position="470"/>
        <end position="566"/>
    </location>
</feature>
<dbReference type="AlphaFoldDB" id="A0A4Q1BU70"/>
<dbReference type="InterPro" id="IPR010619">
    <property type="entry name" value="ThrE-like_N"/>
</dbReference>
<keyword evidence="4" id="KW-0472">Membrane</keyword>
<proteinExistence type="inferred from homology"/>
<feature type="compositionally biased region" description="Basic and acidic residues" evidence="3">
    <location>
        <begin position="104"/>
        <end position="118"/>
    </location>
</feature>
<feature type="region of interest" description="Disordered" evidence="3">
    <location>
        <begin position="1"/>
        <end position="171"/>
    </location>
</feature>
<dbReference type="Pfam" id="PF06738">
    <property type="entry name" value="ThrE"/>
    <property type="match status" value="1"/>
</dbReference>
<gene>
    <name evidence="6" type="ORF">M231_01067</name>
</gene>
<evidence type="ECO:0000256" key="4">
    <source>
        <dbReference type="SAM" id="Phobius"/>
    </source>
</evidence>
<feature type="transmembrane region" description="Helical" evidence="4">
    <location>
        <begin position="767"/>
        <end position="787"/>
    </location>
</feature>
<keyword evidence="2" id="KW-0175">Coiled coil</keyword>
<organism evidence="6 7">
    <name type="scientific">Tremella mesenterica</name>
    <name type="common">Jelly fungus</name>
    <dbReference type="NCBI Taxonomy" id="5217"/>
    <lineage>
        <taxon>Eukaryota</taxon>
        <taxon>Fungi</taxon>
        <taxon>Dikarya</taxon>
        <taxon>Basidiomycota</taxon>
        <taxon>Agaricomycotina</taxon>
        <taxon>Tremellomycetes</taxon>
        <taxon>Tremellales</taxon>
        <taxon>Tremellaceae</taxon>
        <taxon>Tremella</taxon>
    </lineage>
</organism>
<feature type="compositionally biased region" description="Polar residues" evidence="3">
    <location>
        <begin position="120"/>
        <end position="131"/>
    </location>
</feature>
<feature type="transmembrane region" description="Helical" evidence="4">
    <location>
        <begin position="960"/>
        <end position="980"/>
    </location>
</feature>
<dbReference type="PANTHER" id="PTHR31082:SF4">
    <property type="entry name" value="PHEROMONE-REGULATED MEMBRANE PROTEIN 10"/>
    <property type="match status" value="1"/>
</dbReference>
<dbReference type="VEuPathDB" id="FungiDB:TREMEDRAFT_25485"/>
<accession>A0A4Q1BU70</accession>
<name>A0A4Q1BU70_TREME</name>
<feature type="transmembrane region" description="Helical" evidence="4">
    <location>
        <begin position="1054"/>
        <end position="1072"/>
    </location>
</feature>
<keyword evidence="4" id="KW-0812">Transmembrane</keyword>
<feature type="compositionally biased region" description="Basic and acidic residues" evidence="3">
    <location>
        <begin position="261"/>
        <end position="275"/>
    </location>
</feature>
<dbReference type="OrthoDB" id="413008at2759"/>
<keyword evidence="7" id="KW-1185">Reference proteome</keyword>
<dbReference type="InParanoid" id="A0A4Q1BU70"/>
<feature type="compositionally biased region" description="Low complexity" evidence="3">
    <location>
        <begin position="37"/>
        <end position="57"/>
    </location>
</feature>
<reference evidence="6 7" key="1">
    <citation type="submission" date="2016-06" db="EMBL/GenBank/DDBJ databases">
        <title>Evolution of pathogenesis and genome organization in the Tremellales.</title>
        <authorList>
            <person name="Cuomo C."/>
            <person name="Litvintseva A."/>
            <person name="Heitman J."/>
            <person name="Chen Y."/>
            <person name="Sun S."/>
            <person name="Springer D."/>
            <person name="Dromer F."/>
            <person name="Young S."/>
            <person name="Zeng Q."/>
            <person name="Chapman S."/>
            <person name="Gujja S."/>
            <person name="Saif S."/>
            <person name="Birren B."/>
        </authorList>
    </citation>
    <scope>NUCLEOTIDE SEQUENCE [LARGE SCALE GENOMIC DNA]</scope>
    <source>
        <strain evidence="6 7">ATCC 28783</strain>
    </source>
</reference>
<evidence type="ECO:0000313" key="6">
    <source>
        <dbReference type="EMBL" id="RXK41568.1"/>
    </source>
</evidence>
<dbReference type="InterPro" id="IPR051361">
    <property type="entry name" value="ThrE/Ser_Exporter"/>
</dbReference>
<dbReference type="EMBL" id="SDIL01000007">
    <property type="protein sequence ID" value="RXK41568.1"/>
    <property type="molecule type" value="Genomic_DNA"/>
</dbReference>
<evidence type="ECO:0000259" key="5">
    <source>
        <dbReference type="Pfam" id="PF06738"/>
    </source>
</evidence>
<feature type="transmembrane region" description="Helical" evidence="4">
    <location>
        <begin position="822"/>
        <end position="841"/>
    </location>
</feature>
<feature type="compositionally biased region" description="Basic and acidic residues" evidence="3">
    <location>
        <begin position="540"/>
        <end position="560"/>
    </location>
</feature>
<keyword evidence="4" id="KW-1133">Transmembrane helix</keyword>
<sequence length="1088" mass="119380">MSIPDDPFAPSSPPQRPVLDIQNYPRDMSLGPSPNESPAGAASPNTASSSSPAGVVVPPAPPATRQGNGVKTPRRVQFPHHIVSVQEFDPTDESPRSSTLDETNIERVREALERERQRRPLSSLSNVSSAEVTDDEGQDYDWRLQQDSPQPVPSPLPLEPITSAGSGDSRENRRVENLLLDHNMNEHVRGYIPMGETDGLPNIKHTETVDDLKAATDIVRAHTGKWGVLRRRVKAVSHAKNFASMTSGPSIKTQLNADPADNEKWDPEIPHRPWVPEHVSGRTGESSDREPISRKSSGYSSEDEDDHSIRMPNLPEGASVLSSLLALYGQNRPGMRSERTSVASSVGTLTEDESSDEDERRKKEVERTTGVQIHDRHRPSITGSESPNRPQMRRIASDGSVRPDQQVEPGFMKAIKRAKEHWMERDRPKSARNGAGVIGALIQNTANLSAAATPHASTLAPAAKRPGYQLNRYSLPDINGPDVSQPWRPSSRPGSRANSRPPSIHSSTVVSETPPDAKSTVSDDQFSKRKAYSDDQLSSMKEEKKRAASVDELSTKTGEKRKPKMNLGELGKLPVSALKASGHVLHNAENWIMSGGKTPLFTPDEKTGFEFFTPRSLTEEDIRRKEREKERKKRKKERDARKKQEIYIIQHVAAYIQRQQFLLKLARALMMFGSPSHRLETQIQATARVLEINAQVIYLPGTMLISFGDDTTHTSEVKFLKQATGLDLGKLLATHHLYWNVVHDRMSVDQASKDLDVLMTTPVYYSWWQVLLIGAMCSAFITVISFYGSFIDALIAMPLGMLLCGVQILVARNDMLSNVFEISIACIISFISAALASTGYFCYTSLVSGGVVLILPGYIVLCGSLELASRNITSGAVRIGYSVIYSLFLGFGITIGAEIYRKITGLEVIGPDDYTCSTTHSGKPWYGVTPSAYWYFLCCPAYSFWLSLRNQQPLFAKELPIMVLISVAGWVSNHFSGLAFPNRSDIVSAIGSFVVGTLGNLYGRFSHGSSFPVTVTGILFQLPSGLANGGIFNFAAEQNGTQAWSDGFDVAEQLVSVAIGLTVGLFVSAVITHPFGGPRRAGSGVFSF</sequence>
<feature type="domain" description="Threonine/serine exporter-like N-terminal" evidence="5">
    <location>
        <begin position="661"/>
        <end position="899"/>
    </location>
</feature>
<feature type="transmembrane region" description="Helical" evidence="4">
    <location>
        <begin position="1015"/>
        <end position="1034"/>
    </location>
</feature>
<feature type="transmembrane region" description="Helical" evidence="4">
    <location>
        <begin position="932"/>
        <end position="948"/>
    </location>
</feature>
<comment type="caution">
    <text evidence="6">The sequence shown here is derived from an EMBL/GenBank/DDBJ whole genome shotgun (WGS) entry which is preliminary data.</text>
</comment>
<feature type="transmembrane region" description="Helical" evidence="4">
    <location>
        <begin position="847"/>
        <end position="867"/>
    </location>
</feature>
<feature type="region of interest" description="Disordered" evidence="3">
    <location>
        <begin position="244"/>
        <end position="314"/>
    </location>
</feature>
<dbReference type="Proteomes" id="UP000289152">
    <property type="component" value="Unassembled WGS sequence"/>
</dbReference>
<protein>
    <recommendedName>
        <fullName evidence="5">Threonine/serine exporter-like N-terminal domain-containing protein</fullName>
    </recommendedName>
</protein>
<feature type="coiled-coil region" evidence="2">
    <location>
        <begin position="615"/>
        <end position="645"/>
    </location>
</feature>
<dbReference type="PANTHER" id="PTHR31082">
    <property type="entry name" value="PHEROMONE-REGULATED MEMBRANE PROTEIN 10"/>
    <property type="match status" value="1"/>
</dbReference>
<comment type="similarity">
    <text evidence="1">Belongs to the ThrE exporter (TC 2.A.79) family.</text>
</comment>
<feature type="region of interest" description="Disordered" evidence="3">
    <location>
        <begin position="332"/>
        <end position="409"/>
    </location>
</feature>
<evidence type="ECO:0000256" key="2">
    <source>
        <dbReference type="SAM" id="Coils"/>
    </source>
</evidence>
<evidence type="ECO:0000313" key="7">
    <source>
        <dbReference type="Proteomes" id="UP000289152"/>
    </source>
</evidence>
<feature type="compositionally biased region" description="Polar residues" evidence="3">
    <location>
        <begin position="492"/>
        <end position="511"/>
    </location>
</feature>
<feature type="compositionally biased region" description="Polar residues" evidence="3">
    <location>
        <begin position="244"/>
        <end position="256"/>
    </location>
</feature>
<feature type="compositionally biased region" description="Basic and acidic residues" evidence="3">
    <location>
        <begin position="358"/>
        <end position="367"/>
    </location>
</feature>
<dbReference type="GO" id="GO:0022857">
    <property type="term" value="F:transmembrane transporter activity"/>
    <property type="evidence" value="ECO:0007669"/>
    <property type="project" value="InterPro"/>
</dbReference>
<evidence type="ECO:0000256" key="3">
    <source>
        <dbReference type="SAM" id="MobiDB-lite"/>
    </source>
</evidence>
<feature type="transmembrane region" description="Helical" evidence="4">
    <location>
        <begin position="879"/>
        <end position="900"/>
    </location>
</feature>
<evidence type="ECO:0000256" key="1">
    <source>
        <dbReference type="ARBA" id="ARBA00034125"/>
    </source>
</evidence>